<sequence>MNFYLKCNVVVFIIFNVFLSIKTHASGLKGYYIIGQSSSVMVEGEYEVNIDVKKDFTAGDEGQVLFRTQVPRTTVILTNESGDIISLSTRSDVLWTLDATYSNLGTQYPFSSGTCHNKGGQYSITSFSLQFEFNGTCYYYNTRGADRISYNKISTASDPVLKHWDVVSPITSPGIYRGSVAYNLGPGKNFDMGPEAIYNTDRIEIPIEVHVSNLPLKVTFPPGAQHAVLAPQDGWSSWVGRGLTPSRIYRDIPFKVSAQGWVSVRLEECTYYTGRTCQISDGSGGLARLNVKMTLPEPWKGVDNANIIYMSSPSYISLTRFFSGLSPATSRGKLTVEVSGAELNKMMALPGSEWSGNITVVFETMI</sequence>
<comment type="caution">
    <text evidence="1">The sequence shown here is derived from an EMBL/GenBank/DDBJ whole genome shotgun (WGS) entry which is preliminary data.</text>
</comment>
<dbReference type="RefSeq" id="WP_064511690.1">
    <property type="nucleotide sequence ID" value="NZ_LXEP01000003.1"/>
</dbReference>
<accession>A0A1B7I651</accession>
<dbReference type="EMBL" id="LXEP01000003">
    <property type="protein sequence ID" value="OAT23918.1"/>
    <property type="molecule type" value="Genomic_DNA"/>
</dbReference>
<name>A0A1B7I651_9ENTR</name>
<reference evidence="1 2" key="1">
    <citation type="submission" date="2016-04" db="EMBL/GenBank/DDBJ databases">
        <title>ATOL: Assembling a taxonomically balanced genome-scale reconstruction of the evolutionary history of the Enterobacteriaceae.</title>
        <authorList>
            <person name="Plunkett G.III."/>
            <person name="Neeno-Eckwall E.C."/>
            <person name="Glasner J.D."/>
            <person name="Perna N.T."/>
        </authorList>
    </citation>
    <scope>NUCLEOTIDE SEQUENCE [LARGE SCALE GENOMIC DNA]</scope>
    <source>
        <strain evidence="1 2">ATCC 51604</strain>
    </source>
</reference>
<evidence type="ECO:0000313" key="1">
    <source>
        <dbReference type="EMBL" id="OAT23918.1"/>
    </source>
</evidence>
<dbReference type="AlphaFoldDB" id="A0A1B7I651"/>
<dbReference type="PATRIC" id="fig|1354253.4.peg.212"/>
<organism evidence="1 2">
    <name type="scientific">Buttiauxella gaviniae ATCC 51604</name>
    <dbReference type="NCBI Taxonomy" id="1354253"/>
    <lineage>
        <taxon>Bacteria</taxon>
        <taxon>Pseudomonadati</taxon>
        <taxon>Pseudomonadota</taxon>
        <taxon>Gammaproteobacteria</taxon>
        <taxon>Enterobacterales</taxon>
        <taxon>Enterobacteriaceae</taxon>
        <taxon>Buttiauxella</taxon>
    </lineage>
</organism>
<gene>
    <name evidence="1" type="ORF">M977_00208</name>
</gene>
<proteinExistence type="predicted"/>
<evidence type="ECO:0000313" key="2">
    <source>
        <dbReference type="Proteomes" id="UP000078504"/>
    </source>
</evidence>
<dbReference type="Proteomes" id="UP000078504">
    <property type="component" value="Unassembled WGS sequence"/>
</dbReference>
<protein>
    <submittedName>
        <fullName evidence="1">Uncharacterized protein</fullName>
    </submittedName>
</protein>